<feature type="transmembrane region" description="Helical" evidence="7">
    <location>
        <begin position="353"/>
        <end position="375"/>
    </location>
</feature>
<reference evidence="8 9" key="1">
    <citation type="submission" date="2021-06" db="EMBL/GenBank/DDBJ databases">
        <authorList>
            <person name="Grouzdev D.S."/>
            <person name="Koziaeva V."/>
        </authorList>
    </citation>
    <scope>NUCLEOTIDE SEQUENCE [LARGE SCALE GENOMIC DNA]</scope>
    <source>
        <strain evidence="8 9">22</strain>
    </source>
</reference>
<feature type="transmembrane region" description="Helical" evidence="7">
    <location>
        <begin position="52"/>
        <end position="73"/>
    </location>
</feature>
<feature type="transmembrane region" description="Helical" evidence="7">
    <location>
        <begin position="118"/>
        <end position="137"/>
    </location>
</feature>
<keyword evidence="3" id="KW-0813">Transport</keyword>
<dbReference type="InterPro" id="IPR011701">
    <property type="entry name" value="MFS"/>
</dbReference>
<evidence type="ECO:0000256" key="4">
    <source>
        <dbReference type="ARBA" id="ARBA00022692"/>
    </source>
</evidence>
<evidence type="ECO:0000256" key="3">
    <source>
        <dbReference type="ARBA" id="ARBA00022448"/>
    </source>
</evidence>
<feature type="transmembrane region" description="Helical" evidence="7">
    <location>
        <begin position="292"/>
        <end position="314"/>
    </location>
</feature>
<feature type="transmembrane region" description="Helical" evidence="7">
    <location>
        <begin position="265"/>
        <end position="285"/>
    </location>
</feature>
<dbReference type="PANTHER" id="PTHR12778:SF10">
    <property type="entry name" value="MAJOR FACILITATOR SUPERFAMILY DOMAIN-CONTAINING PROTEIN 3"/>
    <property type="match status" value="1"/>
</dbReference>
<dbReference type="GO" id="GO:0022857">
    <property type="term" value="F:transmembrane transporter activity"/>
    <property type="evidence" value="ECO:0007669"/>
    <property type="project" value="InterPro"/>
</dbReference>
<gene>
    <name evidence="8" type="ORF">KL771_12595</name>
</gene>
<keyword evidence="5 7" id="KW-1133">Transmembrane helix</keyword>
<evidence type="ECO:0000256" key="7">
    <source>
        <dbReference type="SAM" id="Phobius"/>
    </source>
</evidence>
<comment type="similarity">
    <text evidence="2">Belongs to the major facilitator superfamily.</text>
</comment>
<feature type="transmembrane region" description="Helical" evidence="7">
    <location>
        <begin position="229"/>
        <end position="253"/>
    </location>
</feature>
<dbReference type="Gene3D" id="1.20.1250.20">
    <property type="entry name" value="MFS general substrate transporter like domains"/>
    <property type="match status" value="1"/>
</dbReference>
<keyword evidence="4 7" id="KW-0812">Transmembrane</keyword>
<keyword evidence="6 7" id="KW-0472">Membrane</keyword>
<evidence type="ECO:0000313" key="8">
    <source>
        <dbReference type="EMBL" id="MBT9290304.1"/>
    </source>
</evidence>
<feature type="transmembrane region" description="Helical" evidence="7">
    <location>
        <begin position="381"/>
        <end position="402"/>
    </location>
</feature>
<proteinExistence type="inferred from homology"/>
<evidence type="ECO:0000256" key="2">
    <source>
        <dbReference type="ARBA" id="ARBA00008335"/>
    </source>
</evidence>
<dbReference type="Proteomes" id="UP000766595">
    <property type="component" value="Unassembled WGS sequence"/>
</dbReference>
<feature type="transmembrane region" description="Helical" evidence="7">
    <location>
        <begin position="320"/>
        <end position="341"/>
    </location>
</feature>
<sequence length="417" mass="42244">MVSAVAAADDAPPAARPAARLLIGLGGLYVAQSVIGGVVFTGLPAVMRQNGASLGDIAFILLTVLPWSFKFLWAPAVERFRSPHGGVRRTRTTVAIFGTLAVCAILATALIGPTALGPLTVAIMVASFSSATLDIACDGHAVESVAGRDRGLANAAQVGGAYLGSAIGGGLYLVLLDHFGWRPSTLAMAAVLLVLAAPFLTAPDGARIDRADRPRQSLRHALKRPAVRSGLLLVGLFVLGQKWAMVLIGPFLIDRGLSLSTIGTVNGIGITALGLAGALGGGVVLRRFSVLGVMSAALAVQGVVMFALAVFAASGDVAPAALVATTLVSSGSLALGFVALYSDLMGRASADQAGVDFTLFQSMDAIVSLIGWRLVGLFGDALGFAACFAGSGLLALLALGLLPIVAGRNRGETDGHG</sequence>
<dbReference type="AlphaFoldDB" id="A0A947D4Z9"/>
<comment type="subcellular location">
    <subcellularLocation>
        <location evidence="1">Membrane</location>
        <topology evidence="1">Multi-pass membrane protein</topology>
    </subcellularLocation>
</comment>
<feature type="transmembrane region" description="Helical" evidence="7">
    <location>
        <begin position="21"/>
        <end position="46"/>
    </location>
</feature>
<evidence type="ECO:0000256" key="5">
    <source>
        <dbReference type="ARBA" id="ARBA00022989"/>
    </source>
</evidence>
<name>A0A947D4Z9_9HYPH</name>
<accession>A0A947D4Z9</accession>
<dbReference type="SUPFAM" id="SSF103473">
    <property type="entry name" value="MFS general substrate transporter"/>
    <property type="match status" value="1"/>
</dbReference>
<organism evidence="8 9">
    <name type="scientific">Prosthecodimorpha staleyi</name>
    <dbReference type="NCBI Taxonomy" id="2840188"/>
    <lineage>
        <taxon>Bacteria</taxon>
        <taxon>Pseudomonadati</taxon>
        <taxon>Pseudomonadota</taxon>
        <taxon>Alphaproteobacteria</taxon>
        <taxon>Hyphomicrobiales</taxon>
        <taxon>Ancalomicrobiaceae</taxon>
        <taxon>Prosthecodimorpha</taxon>
    </lineage>
</organism>
<dbReference type="InterPro" id="IPR036259">
    <property type="entry name" value="MFS_trans_sf"/>
</dbReference>
<evidence type="ECO:0000313" key="9">
    <source>
        <dbReference type="Proteomes" id="UP000766595"/>
    </source>
</evidence>
<feature type="transmembrane region" description="Helical" evidence="7">
    <location>
        <begin position="158"/>
        <end position="175"/>
    </location>
</feature>
<dbReference type="GO" id="GO:0016020">
    <property type="term" value="C:membrane"/>
    <property type="evidence" value="ECO:0007669"/>
    <property type="project" value="UniProtKB-SubCell"/>
</dbReference>
<feature type="transmembrane region" description="Helical" evidence="7">
    <location>
        <begin position="94"/>
        <end position="112"/>
    </location>
</feature>
<dbReference type="EMBL" id="JAHHZF010000005">
    <property type="protein sequence ID" value="MBT9290304.1"/>
    <property type="molecule type" value="Genomic_DNA"/>
</dbReference>
<dbReference type="InterPro" id="IPR004752">
    <property type="entry name" value="AmpG_permease/AT-1"/>
</dbReference>
<protein>
    <submittedName>
        <fullName evidence="8">MFS transporter</fullName>
    </submittedName>
</protein>
<keyword evidence="9" id="KW-1185">Reference proteome</keyword>
<feature type="transmembrane region" description="Helical" evidence="7">
    <location>
        <begin position="187"/>
        <end position="208"/>
    </location>
</feature>
<dbReference type="Pfam" id="PF07690">
    <property type="entry name" value="MFS_1"/>
    <property type="match status" value="1"/>
</dbReference>
<evidence type="ECO:0000256" key="1">
    <source>
        <dbReference type="ARBA" id="ARBA00004141"/>
    </source>
</evidence>
<dbReference type="PANTHER" id="PTHR12778">
    <property type="entry name" value="SOLUTE CARRIER FAMILY 33 ACETYL-COA TRANSPORTER -RELATED"/>
    <property type="match status" value="1"/>
</dbReference>
<comment type="caution">
    <text evidence="8">The sequence shown here is derived from an EMBL/GenBank/DDBJ whole genome shotgun (WGS) entry which is preliminary data.</text>
</comment>
<evidence type="ECO:0000256" key="6">
    <source>
        <dbReference type="ARBA" id="ARBA00023136"/>
    </source>
</evidence>